<keyword evidence="4" id="KW-0863">Zinc-finger</keyword>
<evidence type="ECO:0000256" key="4">
    <source>
        <dbReference type="PROSITE-ProRule" id="PRU00047"/>
    </source>
</evidence>
<feature type="compositionally biased region" description="Polar residues" evidence="5">
    <location>
        <begin position="848"/>
        <end position="857"/>
    </location>
</feature>
<evidence type="ECO:0000256" key="1">
    <source>
        <dbReference type="ARBA" id="ARBA00022670"/>
    </source>
</evidence>
<dbReference type="SUPFAM" id="SSF57756">
    <property type="entry name" value="Retrovirus zinc finger-like domains"/>
    <property type="match status" value="1"/>
</dbReference>
<reference evidence="7" key="1">
    <citation type="journal article" date="2022" name="Int. J. Mol. Sci.">
        <title>Draft Genome of Tanacetum Coccineum: Genomic Comparison of Closely Related Tanacetum-Family Plants.</title>
        <authorList>
            <person name="Yamashiro T."/>
            <person name="Shiraishi A."/>
            <person name="Nakayama K."/>
            <person name="Satake H."/>
        </authorList>
    </citation>
    <scope>NUCLEOTIDE SEQUENCE</scope>
</reference>
<protein>
    <submittedName>
        <fullName evidence="7">Ribonuclease H-like domain-containing protein</fullName>
    </submittedName>
</protein>
<dbReference type="InterPro" id="IPR036875">
    <property type="entry name" value="Znf_CCHC_sf"/>
</dbReference>
<reference evidence="7" key="2">
    <citation type="submission" date="2022-01" db="EMBL/GenBank/DDBJ databases">
        <authorList>
            <person name="Yamashiro T."/>
            <person name="Shiraishi A."/>
            <person name="Satake H."/>
            <person name="Nakayama K."/>
        </authorList>
    </citation>
    <scope>NUCLEOTIDE SEQUENCE</scope>
</reference>
<comment type="caution">
    <text evidence="7">The sequence shown here is derived from an EMBL/GenBank/DDBJ whole genome shotgun (WGS) entry which is preliminary data.</text>
</comment>
<dbReference type="SMART" id="SM00343">
    <property type="entry name" value="ZnF_C2HC"/>
    <property type="match status" value="1"/>
</dbReference>
<evidence type="ECO:0000256" key="5">
    <source>
        <dbReference type="SAM" id="MobiDB-lite"/>
    </source>
</evidence>
<accession>A0ABQ4YPM4</accession>
<name>A0ABQ4YPM4_9ASTR</name>
<dbReference type="Pfam" id="PF00098">
    <property type="entry name" value="zf-CCHC"/>
    <property type="match status" value="1"/>
</dbReference>
<keyword evidence="2" id="KW-0479">Metal-binding</keyword>
<evidence type="ECO:0000256" key="3">
    <source>
        <dbReference type="ARBA" id="ARBA00022801"/>
    </source>
</evidence>
<feature type="compositionally biased region" description="Basic and acidic residues" evidence="5">
    <location>
        <begin position="239"/>
        <end position="261"/>
    </location>
</feature>
<keyword evidence="4" id="KW-0862">Zinc</keyword>
<feature type="domain" description="CCHC-type" evidence="6">
    <location>
        <begin position="222"/>
        <end position="236"/>
    </location>
</feature>
<dbReference type="InterPro" id="IPR001878">
    <property type="entry name" value="Znf_CCHC"/>
</dbReference>
<dbReference type="PANTHER" id="PTHR42648:SF32">
    <property type="entry name" value="RIBONUCLEASE H-LIKE DOMAIN, GAG-PRE-INTEGRASE DOMAIN PROTEIN-RELATED"/>
    <property type="match status" value="1"/>
</dbReference>
<dbReference type="Gene3D" id="4.10.60.10">
    <property type="entry name" value="Zinc finger, CCHC-type"/>
    <property type="match status" value="1"/>
</dbReference>
<dbReference type="InterPro" id="IPR013103">
    <property type="entry name" value="RVT_2"/>
</dbReference>
<dbReference type="Proteomes" id="UP001151760">
    <property type="component" value="Unassembled WGS sequence"/>
</dbReference>
<evidence type="ECO:0000256" key="2">
    <source>
        <dbReference type="ARBA" id="ARBA00022723"/>
    </source>
</evidence>
<evidence type="ECO:0000313" key="8">
    <source>
        <dbReference type="Proteomes" id="UP001151760"/>
    </source>
</evidence>
<feature type="region of interest" description="Disordered" evidence="5">
    <location>
        <begin position="239"/>
        <end position="263"/>
    </location>
</feature>
<dbReference type="PROSITE" id="PS50158">
    <property type="entry name" value="ZF_CCHC"/>
    <property type="match status" value="1"/>
</dbReference>
<feature type="region of interest" description="Disordered" evidence="5">
    <location>
        <begin position="978"/>
        <end position="1030"/>
    </location>
</feature>
<dbReference type="InterPro" id="IPR025724">
    <property type="entry name" value="GAG-pre-integrase_dom"/>
</dbReference>
<gene>
    <name evidence="7" type="ORF">Tco_0728728</name>
</gene>
<dbReference type="Pfam" id="PF22936">
    <property type="entry name" value="Pol_BBD"/>
    <property type="match status" value="1"/>
</dbReference>
<dbReference type="InterPro" id="IPR039537">
    <property type="entry name" value="Retrotran_Ty1/copia-like"/>
</dbReference>
<keyword evidence="1" id="KW-0645">Protease</keyword>
<evidence type="ECO:0000313" key="7">
    <source>
        <dbReference type="EMBL" id="GJS78847.1"/>
    </source>
</evidence>
<keyword evidence="8" id="KW-1185">Reference proteome</keyword>
<dbReference type="Pfam" id="PF13976">
    <property type="entry name" value="gag_pre-integrs"/>
    <property type="match status" value="1"/>
</dbReference>
<feature type="compositionally biased region" description="Basic residues" evidence="5">
    <location>
        <begin position="865"/>
        <end position="875"/>
    </location>
</feature>
<feature type="compositionally biased region" description="Basic and acidic residues" evidence="5">
    <location>
        <begin position="876"/>
        <end position="890"/>
    </location>
</feature>
<keyword evidence="3" id="KW-0378">Hydrolase</keyword>
<dbReference type="Pfam" id="PF07727">
    <property type="entry name" value="RVT_2"/>
    <property type="match status" value="1"/>
</dbReference>
<feature type="compositionally biased region" description="Basic and acidic residues" evidence="5">
    <location>
        <begin position="978"/>
        <end position="1027"/>
    </location>
</feature>
<dbReference type="PANTHER" id="PTHR42648">
    <property type="entry name" value="TRANSPOSASE, PUTATIVE-RELATED"/>
    <property type="match status" value="1"/>
</dbReference>
<dbReference type="EMBL" id="BQNB010010555">
    <property type="protein sequence ID" value="GJS78847.1"/>
    <property type="molecule type" value="Genomic_DNA"/>
</dbReference>
<evidence type="ECO:0000259" key="6">
    <source>
        <dbReference type="PROSITE" id="PS50158"/>
    </source>
</evidence>
<feature type="region of interest" description="Disordered" evidence="5">
    <location>
        <begin position="847"/>
        <end position="951"/>
    </location>
</feature>
<feature type="compositionally biased region" description="Basic and acidic residues" evidence="5">
    <location>
        <begin position="903"/>
        <end position="918"/>
    </location>
</feature>
<sequence>MMWKVRCFATMALPNEYQLTFSQYTNDKTMFSAIETRFGGNEATKKTQKTLLKQQYENFSASSTESLDSIFKLLQKDFSHEWKYLVVSGMFKGKIETMSIDDLYNNFKIVEQSVKKSVGASSGAQNLAFMTAPSTSNTNDVNPYASFSNNVVYAFMVENPNGSNLLQQDLKQIHKDDLEAMGLKWQLSLLSMREKRYFQRTSKKIFINANDTAGYDKSKVECFNCHKMGHFSRECRAPRNKEGQFRNQDNTRKHGNNEDTSSKAMLAIDGGKPLMDDKGFVDSGCSRHMTGNIAYLSDFKEFDGGYVTFGGGAHGGRISSKGTLKTDSLNFEDVYFVNEPHTLLGGIGVSQMCDKKNYVLFTDTECLILSPNFKLPDQTQILLKISRKDNMYSFDMKNIVPKESLTCLVAKATLDKSMLWHRRLGHINFKNINNLVKDNLVRGLPIKRFENDQTCVACLKGKQHRASCKSKVLNPITKPLFMLHMDLFGPTFDETSEILKNFIKEIEKLSGNMDKWNIIRIGFLVVKPHNKTPFDFLEDEPEVDLGNITNSYTVPPTQNTRIHKDHPITNVIGDVKSSIQTRGMTKSTSEQGFLTSKALTDHSWVEAMQEELLQFKLQQVWILVDLPIGKRAIRTKWVFRNKKDERGIMIMNKTRVHSYMELLRKRFMLLNYQDLKILTIQTKFTRWSRHFMGYIKHQEHVYVDDTIFGFTNKELCTGFEKLMKDKFQMSSMGELTFFLGLQVQQKKDGIFISQDKYVDDILKKFNYTDVKSASTLVDLEKPLVKDEDANNVDCKKQTVVATSTTEAEYVVAASCYGQHKVSTAVPLCCAIAYVDAVGLLLARHSGIPTDSQQTPITTQPPSSRPQKKQSRRKQRKETEVPQVETHHDDSVPIPSNDPLLSVGEKEEQSAKVDERESQCEVNSEQQHHLPQASQLQRTKDKGKEKLIKPKLTLDEEMSRNLEGSVASCVGKLIEEKRDYKEKKDQEISRKKDESSSKKAEITQDSSAKRAGDKLESDKADGVPKEDPLPSSMIRMLQGIDREDLQTLWKLVKTKHGDTRPGDEHERVLWGDLKVMFEPDIKSDLWKKSTRIQSDCLEVV</sequence>
<dbReference type="InterPro" id="IPR054722">
    <property type="entry name" value="PolX-like_BBD"/>
</dbReference>
<feature type="compositionally biased region" description="Basic and acidic residues" evidence="5">
    <location>
        <begin position="937"/>
        <end position="951"/>
    </location>
</feature>
<proteinExistence type="predicted"/>
<organism evidence="7 8">
    <name type="scientific">Tanacetum coccineum</name>
    <dbReference type="NCBI Taxonomy" id="301880"/>
    <lineage>
        <taxon>Eukaryota</taxon>
        <taxon>Viridiplantae</taxon>
        <taxon>Streptophyta</taxon>
        <taxon>Embryophyta</taxon>
        <taxon>Tracheophyta</taxon>
        <taxon>Spermatophyta</taxon>
        <taxon>Magnoliopsida</taxon>
        <taxon>eudicotyledons</taxon>
        <taxon>Gunneridae</taxon>
        <taxon>Pentapetalae</taxon>
        <taxon>asterids</taxon>
        <taxon>campanulids</taxon>
        <taxon>Asterales</taxon>
        <taxon>Asteraceae</taxon>
        <taxon>Asteroideae</taxon>
        <taxon>Anthemideae</taxon>
        <taxon>Anthemidinae</taxon>
        <taxon>Tanacetum</taxon>
    </lineage>
</organism>